<reference evidence="2 3" key="1">
    <citation type="submission" date="2021-06" db="EMBL/GenBank/DDBJ databases">
        <authorList>
            <person name="Palmer J.M."/>
        </authorList>
    </citation>
    <scope>NUCLEOTIDE SEQUENCE [LARGE SCALE GENOMIC DNA]</scope>
    <source>
        <strain evidence="3">if_2019</strain>
        <tissue evidence="2">Muscle</tissue>
    </source>
</reference>
<dbReference type="Gene3D" id="2.60.120.10">
    <property type="entry name" value="Jelly Rolls"/>
    <property type="match status" value="1"/>
</dbReference>
<evidence type="ECO:0000259" key="1">
    <source>
        <dbReference type="PROSITE" id="PS50042"/>
    </source>
</evidence>
<dbReference type="EMBL" id="JAHRIQ010083034">
    <property type="protein sequence ID" value="MEQ2248464.1"/>
    <property type="molecule type" value="Genomic_DNA"/>
</dbReference>
<evidence type="ECO:0000313" key="3">
    <source>
        <dbReference type="Proteomes" id="UP001482620"/>
    </source>
</evidence>
<dbReference type="InterPro" id="IPR018490">
    <property type="entry name" value="cNMP-bd_dom_sf"/>
</dbReference>
<dbReference type="Proteomes" id="UP001482620">
    <property type="component" value="Unassembled WGS sequence"/>
</dbReference>
<comment type="caution">
    <text evidence="2">The sequence shown here is derived from an EMBL/GenBank/DDBJ whole genome shotgun (WGS) entry which is preliminary data.</text>
</comment>
<name>A0ABV0UTC4_9TELE</name>
<dbReference type="InterPro" id="IPR051413">
    <property type="entry name" value="K/Na_HCN_channel"/>
</dbReference>
<dbReference type="PANTHER" id="PTHR45689:SF8">
    <property type="entry name" value="POTASSIUM_SODIUM HYPERPOLARIZATION-ACTIVATED CYCLIC NUCLEOTIDE-GATED CHANNEL 2-LIKE"/>
    <property type="match status" value="1"/>
</dbReference>
<dbReference type="PANTHER" id="PTHR45689">
    <property type="entry name" value="I[[H]] CHANNEL, ISOFORM E"/>
    <property type="match status" value="1"/>
</dbReference>
<organism evidence="2 3">
    <name type="scientific">Ilyodon furcidens</name>
    <name type="common">goldbreast splitfin</name>
    <dbReference type="NCBI Taxonomy" id="33524"/>
    <lineage>
        <taxon>Eukaryota</taxon>
        <taxon>Metazoa</taxon>
        <taxon>Chordata</taxon>
        <taxon>Craniata</taxon>
        <taxon>Vertebrata</taxon>
        <taxon>Euteleostomi</taxon>
        <taxon>Actinopterygii</taxon>
        <taxon>Neopterygii</taxon>
        <taxon>Teleostei</taxon>
        <taxon>Neoteleostei</taxon>
        <taxon>Acanthomorphata</taxon>
        <taxon>Ovalentaria</taxon>
        <taxon>Atherinomorphae</taxon>
        <taxon>Cyprinodontiformes</taxon>
        <taxon>Goodeidae</taxon>
        <taxon>Ilyodon</taxon>
    </lineage>
</organism>
<dbReference type="SUPFAM" id="SSF51206">
    <property type="entry name" value="cAMP-binding domain-like"/>
    <property type="match status" value="1"/>
</dbReference>
<evidence type="ECO:0000313" key="2">
    <source>
        <dbReference type="EMBL" id="MEQ2248464.1"/>
    </source>
</evidence>
<gene>
    <name evidence="2" type="ORF">ILYODFUR_019369</name>
</gene>
<feature type="domain" description="Cyclic nucleotide-binding" evidence="1">
    <location>
        <begin position="13"/>
        <end position="127"/>
    </location>
</feature>
<dbReference type="SMART" id="SM00100">
    <property type="entry name" value="cNMP"/>
    <property type="match status" value="1"/>
</dbReference>
<dbReference type="CDD" id="cd00038">
    <property type="entry name" value="CAP_ED"/>
    <property type="match status" value="1"/>
</dbReference>
<keyword evidence="3" id="KW-1185">Reference proteome</keyword>
<accession>A0ABV0UTC4</accession>
<sequence length="178" mass="20566">MVMCSQLLKKVPMFQNREETFINDVLLKLHYEVFQEGDVIVRQNVPGDRMFFIDHGEALMETESYERELCDGDFFGETCVLTKGKHLATVKALTDCQCFSLSWDDFQEALRGFPDIKKDLEKIILVSSDGHLDGYGMFNEEFCTLIKVEHFSNSEMDYVEMFSLLIPHLSAARKDLNI</sequence>
<dbReference type="InterPro" id="IPR000595">
    <property type="entry name" value="cNMP-bd_dom"/>
</dbReference>
<dbReference type="Pfam" id="PF00027">
    <property type="entry name" value="cNMP_binding"/>
    <property type="match status" value="1"/>
</dbReference>
<dbReference type="PROSITE" id="PS50042">
    <property type="entry name" value="CNMP_BINDING_3"/>
    <property type="match status" value="1"/>
</dbReference>
<dbReference type="InterPro" id="IPR014710">
    <property type="entry name" value="RmlC-like_jellyroll"/>
</dbReference>
<protein>
    <recommendedName>
        <fullName evidence="1">Cyclic nucleotide-binding domain-containing protein</fullName>
    </recommendedName>
</protein>
<proteinExistence type="predicted"/>